<evidence type="ECO:0000256" key="16">
    <source>
        <dbReference type="ARBA" id="ARBA00023315"/>
    </source>
</evidence>
<evidence type="ECO:0000256" key="3">
    <source>
        <dbReference type="ARBA" id="ARBA00013184"/>
    </source>
</evidence>
<dbReference type="Pfam" id="PF17772">
    <property type="entry name" value="zf-MYST"/>
    <property type="match status" value="1"/>
</dbReference>
<keyword evidence="13" id="KW-0804">Transcription</keyword>
<dbReference type="Gene3D" id="3.30.60.60">
    <property type="entry name" value="N-acetyl transferase-like"/>
    <property type="match status" value="1"/>
</dbReference>
<keyword evidence="4" id="KW-0808">Transferase</keyword>
<evidence type="ECO:0000256" key="23">
    <source>
        <dbReference type="SAM" id="MobiDB-lite"/>
    </source>
</evidence>
<dbReference type="InterPro" id="IPR036388">
    <property type="entry name" value="WH-like_DNA-bd_sf"/>
</dbReference>
<keyword evidence="9" id="KW-0156">Chromatin regulator</keyword>
<dbReference type="SMR" id="A0A015I2F2"/>
<feature type="active site" description="Proton donor/acceptor" evidence="22">
    <location>
        <position position="389"/>
    </location>
</feature>
<comment type="caution">
    <text evidence="25">The sequence shown here is derived from an EMBL/GenBank/DDBJ whole genome shotgun (WGS) entry which is preliminary data.</text>
</comment>
<reference evidence="25 26" key="1">
    <citation type="submission" date="2014-02" db="EMBL/GenBank/DDBJ databases">
        <title>Single nucleus genome sequencing reveals high similarity among nuclei of an endomycorrhizal fungus.</title>
        <authorList>
            <person name="Lin K."/>
            <person name="Geurts R."/>
            <person name="Zhang Z."/>
            <person name="Limpens E."/>
            <person name="Saunders D.G."/>
            <person name="Mu D."/>
            <person name="Pang E."/>
            <person name="Cao H."/>
            <person name="Cha H."/>
            <person name="Lin T."/>
            <person name="Zhou Q."/>
            <person name="Shang Y."/>
            <person name="Li Y."/>
            <person name="Ivanov S."/>
            <person name="Sharma T."/>
            <person name="Velzen R.V."/>
            <person name="Ruijter N.D."/>
            <person name="Aanen D.K."/>
            <person name="Win J."/>
            <person name="Kamoun S."/>
            <person name="Bisseling T."/>
            <person name="Huang S."/>
        </authorList>
    </citation>
    <scope>NUCLEOTIDE SEQUENCE [LARGE SCALE GENOMIC DNA]</scope>
    <source>
        <strain evidence="26">DAOM197198w</strain>
    </source>
</reference>
<evidence type="ECO:0000256" key="1">
    <source>
        <dbReference type="ARBA" id="ARBA00004123"/>
    </source>
</evidence>
<dbReference type="GO" id="GO:0008270">
    <property type="term" value="F:zinc ion binding"/>
    <property type="evidence" value="ECO:0007669"/>
    <property type="project" value="UniProtKB-KW"/>
</dbReference>
<evidence type="ECO:0000259" key="24">
    <source>
        <dbReference type="PROSITE" id="PS51726"/>
    </source>
</evidence>
<dbReference type="InterPro" id="IPR016181">
    <property type="entry name" value="Acyl_CoA_acyltransferase"/>
</dbReference>
<evidence type="ECO:0000256" key="19">
    <source>
        <dbReference type="ARBA" id="ARBA00047752"/>
    </source>
</evidence>
<dbReference type="Pfam" id="PF11717">
    <property type="entry name" value="Tudor-knot"/>
    <property type="match status" value="1"/>
</dbReference>
<evidence type="ECO:0000256" key="6">
    <source>
        <dbReference type="ARBA" id="ARBA00022763"/>
    </source>
</evidence>
<keyword evidence="7" id="KW-0863">Zinc-finger</keyword>
<organism evidence="25 26">
    <name type="scientific">Rhizophagus irregularis (strain DAOM 197198w)</name>
    <name type="common">Glomus intraradices</name>
    <dbReference type="NCBI Taxonomy" id="1432141"/>
    <lineage>
        <taxon>Eukaryota</taxon>
        <taxon>Fungi</taxon>
        <taxon>Fungi incertae sedis</taxon>
        <taxon>Mucoromycota</taxon>
        <taxon>Glomeromycotina</taxon>
        <taxon>Glomeromycetes</taxon>
        <taxon>Glomerales</taxon>
        <taxon>Glomeraceae</taxon>
        <taxon>Rhizophagus</taxon>
    </lineage>
</organism>
<dbReference type="InterPro" id="IPR016197">
    <property type="entry name" value="Chromo-like_dom_sf"/>
</dbReference>
<dbReference type="GO" id="GO:0106226">
    <property type="term" value="F:peptide 2-hydroxyisobutyryltransferase activity"/>
    <property type="evidence" value="ECO:0007669"/>
    <property type="project" value="RHEA"/>
</dbReference>
<dbReference type="SUPFAM" id="SSF54160">
    <property type="entry name" value="Chromo domain-like"/>
    <property type="match status" value="1"/>
</dbReference>
<dbReference type="FunFam" id="1.10.10.10:FF:000022">
    <property type="entry name" value="Histone acetyltransferase"/>
    <property type="match status" value="1"/>
</dbReference>
<evidence type="ECO:0000256" key="9">
    <source>
        <dbReference type="ARBA" id="ARBA00022853"/>
    </source>
</evidence>
<dbReference type="Proteomes" id="UP000022910">
    <property type="component" value="Unassembled WGS sequence"/>
</dbReference>
<dbReference type="PROSITE" id="PS51726">
    <property type="entry name" value="MYST_HAT"/>
    <property type="match status" value="1"/>
</dbReference>
<dbReference type="HOGENOM" id="CLU_011815_2_0_1"/>
<evidence type="ECO:0000256" key="12">
    <source>
        <dbReference type="ARBA" id="ARBA00023159"/>
    </source>
</evidence>
<evidence type="ECO:0000256" key="2">
    <source>
        <dbReference type="ARBA" id="ARBA00010107"/>
    </source>
</evidence>
<dbReference type="GO" id="GO:0032991">
    <property type="term" value="C:protein-containing complex"/>
    <property type="evidence" value="ECO:0007669"/>
    <property type="project" value="UniProtKB-ARBA"/>
</dbReference>
<keyword evidence="15" id="KW-0539">Nucleus</keyword>
<evidence type="ECO:0000256" key="13">
    <source>
        <dbReference type="ARBA" id="ARBA00023163"/>
    </source>
</evidence>
<evidence type="ECO:0000256" key="21">
    <source>
        <dbReference type="ARBA" id="ARBA00048940"/>
    </source>
</evidence>
<keyword evidence="11" id="KW-0805">Transcription regulation</keyword>
<dbReference type="InterPro" id="IPR040706">
    <property type="entry name" value="Zf-MYST"/>
</dbReference>
<comment type="subcellular location">
    <subcellularLocation>
        <location evidence="1">Nucleus</location>
    </subcellularLocation>
</comment>
<dbReference type="EMBL" id="JEMT01029715">
    <property type="protein sequence ID" value="EXX51132.1"/>
    <property type="molecule type" value="Genomic_DNA"/>
</dbReference>
<evidence type="ECO:0000256" key="7">
    <source>
        <dbReference type="ARBA" id="ARBA00022771"/>
    </source>
</evidence>
<dbReference type="FunFam" id="3.40.630.30:FF:000002">
    <property type="entry name" value="Histone acetyltransferase"/>
    <property type="match status" value="1"/>
</dbReference>
<evidence type="ECO:0000256" key="15">
    <source>
        <dbReference type="ARBA" id="ARBA00023242"/>
    </source>
</evidence>
<evidence type="ECO:0000256" key="8">
    <source>
        <dbReference type="ARBA" id="ARBA00022833"/>
    </source>
</evidence>
<dbReference type="SMART" id="SM00298">
    <property type="entry name" value="CHROMO"/>
    <property type="match status" value="1"/>
</dbReference>
<keyword evidence="16" id="KW-0012">Acyltransferase</keyword>
<dbReference type="GO" id="GO:0003682">
    <property type="term" value="F:chromatin binding"/>
    <property type="evidence" value="ECO:0007669"/>
    <property type="project" value="UniProtKB-ARBA"/>
</dbReference>
<dbReference type="InterPro" id="IPR050603">
    <property type="entry name" value="MYST_HAT"/>
</dbReference>
<dbReference type="GO" id="GO:0004402">
    <property type="term" value="F:histone acetyltransferase activity"/>
    <property type="evidence" value="ECO:0007669"/>
    <property type="project" value="InterPro"/>
</dbReference>
<dbReference type="InterPro" id="IPR000953">
    <property type="entry name" value="Chromo/chromo_shadow_dom"/>
</dbReference>
<dbReference type="OMA" id="DSPEGNN"/>
<dbReference type="FunFam" id="2.30.30.140:FF:000013">
    <property type="entry name" value="Histone acetyltransferase"/>
    <property type="match status" value="1"/>
</dbReference>
<keyword evidence="6" id="KW-0227">DNA damage</keyword>
<dbReference type="PANTHER" id="PTHR10615:SF218">
    <property type="entry name" value="HISTONE ACETYLTRANSFERASE ESA1"/>
    <property type="match status" value="1"/>
</dbReference>
<comment type="catalytic activity">
    <reaction evidence="20">
        <text>L-lysyl-[protein] + acetyl-CoA = N(6)-acetyl-L-lysyl-[protein] + CoA + H(+)</text>
        <dbReference type="Rhea" id="RHEA:45948"/>
        <dbReference type="Rhea" id="RHEA-COMP:9752"/>
        <dbReference type="Rhea" id="RHEA-COMP:10731"/>
        <dbReference type="ChEBI" id="CHEBI:15378"/>
        <dbReference type="ChEBI" id="CHEBI:29969"/>
        <dbReference type="ChEBI" id="CHEBI:57287"/>
        <dbReference type="ChEBI" id="CHEBI:57288"/>
        <dbReference type="ChEBI" id="CHEBI:61930"/>
    </reaction>
    <physiologicalReaction direction="left-to-right" evidence="20">
        <dbReference type="Rhea" id="RHEA:45949"/>
    </physiologicalReaction>
</comment>
<feature type="region of interest" description="Disordered" evidence="23">
    <location>
        <begin position="1"/>
        <end position="24"/>
    </location>
</feature>
<evidence type="ECO:0000313" key="25">
    <source>
        <dbReference type="EMBL" id="EXX51132.1"/>
    </source>
</evidence>
<dbReference type="PANTHER" id="PTHR10615">
    <property type="entry name" value="HISTONE ACETYLTRANSFERASE"/>
    <property type="match status" value="1"/>
</dbReference>
<dbReference type="EC" id="2.3.1.48" evidence="3"/>
<evidence type="ECO:0000256" key="22">
    <source>
        <dbReference type="PIRSR" id="PIRSR602717-51"/>
    </source>
</evidence>
<evidence type="ECO:0000256" key="11">
    <source>
        <dbReference type="ARBA" id="ARBA00023015"/>
    </source>
</evidence>
<evidence type="ECO:0000313" key="26">
    <source>
        <dbReference type="Proteomes" id="UP000022910"/>
    </source>
</evidence>
<accession>A0A015I2F2</accession>
<dbReference type="Pfam" id="PF01853">
    <property type="entry name" value="MOZ_SAS"/>
    <property type="match status" value="1"/>
</dbReference>
<keyword evidence="14" id="KW-0234">DNA repair</keyword>
<dbReference type="GO" id="GO:0006281">
    <property type="term" value="P:DNA repair"/>
    <property type="evidence" value="ECO:0007669"/>
    <property type="project" value="UniProtKB-KW"/>
</dbReference>
<comment type="catalytic activity">
    <reaction evidence="21">
        <text>L-lysyl-[histone] + acetyl-CoA = N(6)-acetyl-L-lysyl-[histone] + CoA + H(+)</text>
        <dbReference type="Rhea" id="RHEA:21992"/>
        <dbReference type="Rhea" id="RHEA-COMP:9845"/>
        <dbReference type="Rhea" id="RHEA-COMP:11338"/>
        <dbReference type="ChEBI" id="CHEBI:15378"/>
        <dbReference type="ChEBI" id="CHEBI:29969"/>
        <dbReference type="ChEBI" id="CHEBI:57287"/>
        <dbReference type="ChEBI" id="CHEBI:57288"/>
        <dbReference type="ChEBI" id="CHEBI:61930"/>
        <dbReference type="EC" id="2.3.1.48"/>
    </reaction>
    <physiologicalReaction direction="left-to-right" evidence="21">
        <dbReference type="Rhea" id="RHEA:21993"/>
    </physiologicalReaction>
</comment>
<comment type="similarity">
    <text evidence="2">Belongs to the MYST (SAS/MOZ) family.</text>
</comment>
<keyword evidence="26" id="KW-1185">Reference proteome</keyword>
<dbReference type="InterPro" id="IPR002717">
    <property type="entry name" value="HAT_MYST-type"/>
</dbReference>
<dbReference type="GO" id="GO:0005634">
    <property type="term" value="C:nucleus"/>
    <property type="evidence" value="ECO:0007669"/>
    <property type="project" value="UniProtKB-SubCell"/>
</dbReference>
<dbReference type="Gene3D" id="1.10.10.10">
    <property type="entry name" value="Winged helix-like DNA-binding domain superfamily/Winged helix DNA-binding domain"/>
    <property type="match status" value="1"/>
</dbReference>
<comment type="catalytic activity">
    <reaction evidence="19">
        <text>(2E)-butenoyl-CoA + L-lysyl-[protein] = N(6)-(2E)-butenoyl-L-lysyl-[protein] + CoA + H(+)</text>
        <dbReference type="Rhea" id="RHEA:53908"/>
        <dbReference type="Rhea" id="RHEA-COMP:9752"/>
        <dbReference type="Rhea" id="RHEA-COMP:13707"/>
        <dbReference type="ChEBI" id="CHEBI:15378"/>
        <dbReference type="ChEBI" id="CHEBI:29969"/>
        <dbReference type="ChEBI" id="CHEBI:57287"/>
        <dbReference type="ChEBI" id="CHEBI:57332"/>
        <dbReference type="ChEBI" id="CHEBI:137954"/>
    </reaction>
    <physiologicalReaction direction="left-to-right" evidence="19">
        <dbReference type="Rhea" id="RHEA:53909"/>
    </physiologicalReaction>
</comment>
<dbReference type="FunFam" id="3.30.60.60:FF:000001">
    <property type="entry name" value="Histone acetyltransferase"/>
    <property type="match status" value="1"/>
</dbReference>
<evidence type="ECO:0000256" key="5">
    <source>
        <dbReference type="ARBA" id="ARBA00022723"/>
    </source>
</evidence>
<comment type="function">
    <text evidence="17">Catalytic component of the NuA4 histone acetyltransferase (HAT) complex which is involved in epigenetic transcriptional activation of selected genes principally by acetylation of nucleosomal histones H4, H3, H2B, H2A and H2A variant H2A.Z. Acetylates histone H4 to form H4K5ac, H4K8ac, H4K12ac and H4K16ac, histone H3 to form H3K14ac, and histone H2A to form H2AK4ac and H2AK7ac. The NuA4 complex is involved in the DNA damage response and is required for chromosome segregation. The NuA4 complex plays a direct role in repair of DNA double-strand breaks (DSBs) through homologous recombination. Recruitment to promoters depends on H3K4me. Also acetylates non-histone proteins. In addition to protein acetyltransferase, can use different acyl-CoA substrates, such as 2-hydroxyisobutanoyl-CoA (2-hydroxyisobutyryl-CoA) or (2E)-butenoyl-CoA (crotonyl-CoA), and is able to mediate protein 2-hydroxyisobutyrylation and crotonylation, respectively.</text>
</comment>
<dbReference type="GO" id="GO:0003712">
    <property type="term" value="F:transcription coregulator activity"/>
    <property type="evidence" value="ECO:0007669"/>
    <property type="project" value="TreeGrafter"/>
</dbReference>
<feature type="domain" description="MYST-type HAT" evidence="24">
    <location>
        <begin position="213"/>
        <end position="488"/>
    </location>
</feature>
<dbReference type="Gene3D" id="2.30.30.140">
    <property type="match status" value="1"/>
</dbReference>
<keyword evidence="8" id="KW-0862">Zinc</keyword>
<dbReference type="GO" id="GO:0140064">
    <property type="term" value="F:peptide crotonyltransferase activity"/>
    <property type="evidence" value="ECO:0007669"/>
    <property type="project" value="RHEA"/>
</dbReference>
<evidence type="ECO:0000256" key="10">
    <source>
        <dbReference type="ARBA" id="ARBA00022990"/>
    </source>
</evidence>
<proteinExistence type="inferred from homology"/>
<dbReference type="AlphaFoldDB" id="A0A015I2F2"/>
<dbReference type="SUPFAM" id="SSF55729">
    <property type="entry name" value="Acyl-CoA N-acyltransferases (Nat)"/>
    <property type="match status" value="1"/>
</dbReference>
<name>A0A015I2F2_RHIIW</name>
<evidence type="ECO:0000256" key="14">
    <source>
        <dbReference type="ARBA" id="ARBA00023204"/>
    </source>
</evidence>
<dbReference type="GO" id="GO:0000785">
    <property type="term" value="C:chromatin"/>
    <property type="evidence" value="ECO:0007669"/>
    <property type="project" value="TreeGrafter"/>
</dbReference>
<protein>
    <recommendedName>
        <fullName evidence="3">histone acetyltransferase</fullName>
        <ecNumber evidence="3">2.3.1.48</ecNumber>
    </recommendedName>
</protein>
<dbReference type="OrthoDB" id="787137at2759"/>
<gene>
    <name evidence="25" type="ORF">RirG_264230</name>
</gene>
<keyword evidence="10" id="KW-0007">Acetylation</keyword>
<sequence length="499" mass="56896">MTQRFSASPSPRPGTPTHRSGTPGTTALEIVVGCKVFVEVKKEKKEETREFRKAEILSVRTHNDKPEYYVHFVEFNKRLDEWVGLERIDITKDIERPAKKRNGKGGNQFRDSDTSSRVGSPLREVTGRGGGGVGTTVGQKRKISAIEDIPTPNAKATTPSTPLVEATGEDYEDGGTPGNGTPLGPLAATFSKEQEIERLRTSGSMTQSHSEISRVKNLERIHFGEYDVDTWYFSPYPQEYSDAAVVYICEFCLFHYISERQLRRHLQKCTVRHPPGNEIYRCDDISFFEIDGNKQKTYCRNLCLLSKLFLDHKTLYYDVDPFLFYIMCQQDEFGCHMIGYFSKEKESTEGYNLACILTLPQHQRKGFGRLLIAFSYELSKKEGKVGSPEKPLSDLGLLSYRSYWTEVIVELLLETKELNEDITIEDISARTSIATTDILQTLQSLCAIKPYKGQQILCLSDGVIASYHKTKEKHKNRRIDESFLKWTPPHFTSNQLRYI</sequence>
<dbReference type="Gene3D" id="3.40.630.30">
    <property type="match status" value="1"/>
</dbReference>
<evidence type="ECO:0000256" key="17">
    <source>
        <dbReference type="ARBA" id="ARBA00045805"/>
    </source>
</evidence>
<dbReference type="InterPro" id="IPR025995">
    <property type="entry name" value="Tudor-knot"/>
</dbReference>
<comment type="catalytic activity">
    <reaction evidence="18">
        <text>2-hydroxyisobutanoyl-CoA + L-lysyl-[protein] = N(6)-(2-hydroxyisobutanoyl)-L-lysyl-[protein] + CoA + H(+)</text>
        <dbReference type="Rhea" id="RHEA:24180"/>
        <dbReference type="Rhea" id="RHEA-COMP:9752"/>
        <dbReference type="Rhea" id="RHEA-COMP:15921"/>
        <dbReference type="ChEBI" id="CHEBI:15378"/>
        <dbReference type="ChEBI" id="CHEBI:29969"/>
        <dbReference type="ChEBI" id="CHEBI:57287"/>
        <dbReference type="ChEBI" id="CHEBI:131780"/>
        <dbReference type="ChEBI" id="CHEBI:144968"/>
    </reaction>
    <physiologicalReaction direction="left-to-right" evidence="18">
        <dbReference type="Rhea" id="RHEA:24181"/>
    </physiologicalReaction>
</comment>
<dbReference type="GO" id="GO:0006357">
    <property type="term" value="P:regulation of transcription by RNA polymerase II"/>
    <property type="evidence" value="ECO:0007669"/>
    <property type="project" value="TreeGrafter"/>
</dbReference>
<dbReference type="CDD" id="cd04301">
    <property type="entry name" value="NAT_SF"/>
    <property type="match status" value="1"/>
</dbReference>
<evidence type="ECO:0000256" key="18">
    <source>
        <dbReference type="ARBA" id="ARBA00047557"/>
    </source>
</evidence>
<keyword evidence="12" id="KW-0010">Activator</keyword>
<evidence type="ECO:0000256" key="20">
    <source>
        <dbReference type="ARBA" id="ARBA00047787"/>
    </source>
</evidence>
<feature type="region of interest" description="Disordered" evidence="23">
    <location>
        <begin position="96"/>
        <end position="141"/>
    </location>
</feature>
<evidence type="ECO:0000256" key="4">
    <source>
        <dbReference type="ARBA" id="ARBA00022679"/>
    </source>
</evidence>
<dbReference type="STRING" id="1432141.A0A015I2F2"/>
<keyword evidence="5" id="KW-0479">Metal-binding</keyword>